<gene>
    <name evidence="1" type="ORF">IQ22_00010</name>
</gene>
<sequence length="154" mass="17698">MSLKIRRLSGRNDSMMAESFTLERFVMAQDPLWGRVLSELQAGSKRTHWMWFVFPQIQGLGYSDMARRYAIASGEEARAYLNHSILGSRLREATVIVNSLENFSVEQIFGYPDNLKFHSSMTLFAQVTDGDDIFTRALDIYFQGKQDNATLMRL</sequence>
<dbReference type="EMBL" id="VLKY01000001">
    <property type="protein sequence ID" value="TWI58306.1"/>
    <property type="molecule type" value="Genomic_DNA"/>
</dbReference>
<dbReference type="RefSeq" id="WP_244308843.1">
    <property type="nucleotide sequence ID" value="NZ_VLKY01000001.1"/>
</dbReference>
<organism evidence="1 2">
    <name type="scientific">Pseudomonas duriflava</name>
    <dbReference type="NCBI Taxonomy" id="459528"/>
    <lineage>
        <taxon>Bacteria</taxon>
        <taxon>Pseudomonadati</taxon>
        <taxon>Pseudomonadota</taxon>
        <taxon>Gammaproteobacteria</taxon>
        <taxon>Pseudomonadales</taxon>
        <taxon>Pseudomonadaceae</taxon>
        <taxon>Pseudomonas</taxon>
    </lineage>
</organism>
<dbReference type="Pfam" id="PF08837">
    <property type="entry name" value="DUF1810"/>
    <property type="match status" value="1"/>
</dbReference>
<reference evidence="1 2" key="1">
    <citation type="journal article" date="2015" name="Stand. Genomic Sci.">
        <title>Genomic Encyclopedia of Bacterial and Archaeal Type Strains, Phase III: the genomes of soil and plant-associated and newly described type strains.</title>
        <authorList>
            <person name="Whitman W.B."/>
            <person name="Woyke T."/>
            <person name="Klenk H.P."/>
            <person name="Zhou Y."/>
            <person name="Lilburn T.G."/>
            <person name="Beck B.J."/>
            <person name="De Vos P."/>
            <person name="Vandamme P."/>
            <person name="Eisen J.A."/>
            <person name="Garrity G."/>
            <person name="Hugenholtz P."/>
            <person name="Kyrpides N.C."/>
        </authorList>
    </citation>
    <scope>NUCLEOTIDE SEQUENCE [LARGE SCALE GENOMIC DNA]</scope>
    <source>
        <strain evidence="1 2">CGMCC 1.6858</strain>
    </source>
</reference>
<dbReference type="InterPro" id="IPR036287">
    <property type="entry name" value="Rv1873-like_sf"/>
</dbReference>
<dbReference type="InterPro" id="IPR014937">
    <property type="entry name" value="DUF1810"/>
</dbReference>
<dbReference type="AlphaFoldDB" id="A0A562QQF5"/>
<keyword evidence="2" id="KW-1185">Reference proteome</keyword>
<dbReference type="Gene3D" id="1.25.40.380">
    <property type="entry name" value="Protein of unknown function DUF1810"/>
    <property type="match status" value="1"/>
</dbReference>
<proteinExistence type="predicted"/>
<accession>A0A562QQF5</accession>
<evidence type="ECO:0000313" key="1">
    <source>
        <dbReference type="EMBL" id="TWI58306.1"/>
    </source>
</evidence>
<protein>
    <submittedName>
        <fullName evidence="1">Uncharacterized protein (DUF1810 family)</fullName>
    </submittedName>
</protein>
<dbReference type="SUPFAM" id="SSF140736">
    <property type="entry name" value="Rv1873-like"/>
    <property type="match status" value="1"/>
</dbReference>
<name>A0A562QQF5_9PSED</name>
<evidence type="ECO:0000313" key="2">
    <source>
        <dbReference type="Proteomes" id="UP000316905"/>
    </source>
</evidence>
<dbReference type="PIRSF" id="PIRSF008546">
    <property type="entry name" value="UCP008546"/>
    <property type="match status" value="1"/>
</dbReference>
<comment type="caution">
    <text evidence="1">The sequence shown here is derived from an EMBL/GenBank/DDBJ whole genome shotgun (WGS) entry which is preliminary data.</text>
</comment>
<dbReference type="Proteomes" id="UP000316905">
    <property type="component" value="Unassembled WGS sequence"/>
</dbReference>